<feature type="transmembrane region" description="Helical" evidence="2">
    <location>
        <begin position="26"/>
        <end position="47"/>
    </location>
</feature>
<keyword evidence="2" id="KW-0812">Transmembrane</keyword>
<proteinExistence type="predicted"/>
<accession>A0A6C0DP15</accession>
<protein>
    <submittedName>
        <fullName evidence="3">Uncharacterized protein</fullName>
    </submittedName>
</protein>
<name>A0A6C0DP15_9ZZZZ</name>
<feature type="region of interest" description="Disordered" evidence="1">
    <location>
        <begin position="122"/>
        <end position="145"/>
    </location>
</feature>
<evidence type="ECO:0000256" key="2">
    <source>
        <dbReference type="SAM" id="Phobius"/>
    </source>
</evidence>
<reference evidence="3" key="1">
    <citation type="journal article" date="2020" name="Nature">
        <title>Giant virus diversity and host interactions through global metagenomics.</title>
        <authorList>
            <person name="Schulz F."/>
            <person name="Roux S."/>
            <person name="Paez-Espino D."/>
            <person name="Jungbluth S."/>
            <person name="Walsh D.A."/>
            <person name="Denef V.J."/>
            <person name="McMahon K.D."/>
            <person name="Konstantinidis K.T."/>
            <person name="Eloe-Fadrosh E.A."/>
            <person name="Kyrpides N.C."/>
            <person name="Woyke T."/>
        </authorList>
    </citation>
    <scope>NUCLEOTIDE SEQUENCE</scope>
    <source>
        <strain evidence="3">GVMAG-M-3300023174-3</strain>
    </source>
</reference>
<evidence type="ECO:0000313" key="3">
    <source>
        <dbReference type="EMBL" id="QHT17950.1"/>
    </source>
</evidence>
<dbReference type="EMBL" id="MN739647">
    <property type="protein sequence ID" value="QHT17950.1"/>
    <property type="molecule type" value="Genomic_DNA"/>
</dbReference>
<organism evidence="3">
    <name type="scientific">viral metagenome</name>
    <dbReference type="NCBI Taxonomy" id="1070528"/>
    <lineage>
        <taxon>unclassified sequences</taxon>
        <taxon>metagenomes</taxon>
        <taxon>organismal metagenomes</taxon>
    </lineage>
</organism>
<keyword evidence="2" id="KW-1133">Transmembrane helix</keyword>
<dbReference type="AlphaFoldDB" id="A0A6C0DP15"/>
<evidence type="ECO:0000256" key="1">
    <source>
        <dbReference type="SAM" id="MobiDB-lite"/>
    </source>
</evidence>
<sequence>MDMNPSVSSPPSPPSPETGGVNKTTIIIVLSALLFLSILGINIFLLLGQGMNYAGQGVNHVASILSPAVNQLLSSLGYASGTILEKTDDALVTTTKTGIDIAGGAIKDVANLLKGGAQGTTLSDAVNTSRSRHHEPSADSSINPIQKPITANKTNWCLVGEHQGRRGCIEVGEEEKCLSGQIFPTRQSCLNPMYLQDVSPLKSVFTRS</sequence>
<keyword evidence="2" id="KW-0472">Membrane</keyword>